<evidence type="ECO:0000256" key="4">
    <source>
        <dbReference type="ARBA" id="ARBA00022777"/>
    </source>
</evidence>
<proteinExistence type="inferred from homology"/>
<keyword evidence="3" id="KW-0547">Nucleotide-binding</keyword>
<dbReference type="AlphaFoldDB" id="A0A7W6BWN8"/>
<dbReference type="GO" id="GO:0005829">
    <property type="term" value="C:cytosol"/>
    <property type="evidence" value="ECO:0007669"/>
    <property type="project" value="TreeGrafter"/>
</dbReference>
<comment type="caution">
    <text evidence="8">The sequence shown here is derived from an EMBL/GenBank/DDBJ whole genome shotgun (WGS) entry which is preliminary data.</text>
</comment>
<dbReference type="PROSITE" id="PS00583">
    <property type="entry name" value="PFKB_KINASES_1"/>
    <property type="match status" value="1"/>
</dbReference>
<dbReference type="InterPro" id="IPR002173">
    <property type="entry name" value="Carboh/pur_kinase_PfkB_CS"/>
</dbReference>
<evidence type="ECO:0000256" key="3">
    <source>
        <dbReference type="ARBA" id="ARBA00022741"/>
    </source>
</evidence>
<keyword evidence="9" id="KW-1185">Reference proteome</keyword>
<sequence length="319" mass="32953">MPRIATLTMNPTIDVSYDIDRMQHTHKMRTRNEQYAPGGGGINVARVFQRLGGEALNFYLSGGATGPTLDGLLADHDLGCCRIPIAGDTRIASAVHELGTGKEYRFTPSGPIVAEAEWQACLDAISEALPLDALVLSGSLPQGVPVDFYAQVAAIARQRHTRVVIDTSGEPLQAALAAGGIFLAKPSQGELAALVGRPLETIDDIGCEALAIVRAGKAQFMAVTLGHLGAVLAQESGVTFLPAPKIEAKSAVGAGDSFVAAMIFALTTGQSVHEAFCLAMAAGSAAVLSPGTGLAHLEDIARLQAQICGGESAETTVIG</sequence>
<dbReference type="CDD" id="cd01164">
    <property type="entry name" value="FruK_PfkB_like"/>
    <property type="match status" value="1"/>
</dbReference>
<dbReference type="PANTHER" id="PTHR46566:SF2">
    <property type="entry name" value="ATP-DEPENDENT 6-PHOSPHOFRUCTOKINASE ISOZYME 2"/>
    <property type="match status" value="1"/>
</dbReference>
<reference evidence="8 9" key="1">
    <citation type="submission" date="2020-08" db="EMBL/GenBank/DDBJ databases">
        <title>Genomic Encyclopedia of Type Strains, Phase IV (KMG-IV): sequencing the most valuable type-strain genomes for metagenomic binning, comparative biology and taxonomic classification.</title>
        <authorList>
            <person name="Goeker M."/>
        </authorList>
    </citation>
    <scope>NUCLEOTIDE SEQUENCE [LARGE SCALE GENOMIC DNA]</scope>
    <source>
        <strain evidence="8 9">DSM 27568</strain>
    </source>
</reference>
<dbReference type="EMBL" id="JACIDY010000002">
    <property type="protein sequence ID" value="MBB3939351.1"/>
    <property type="molecule type" value="Genomic_DNA"/>
</dbReference>
<keyword evidence="5" id="KW-0067">ATP-binding</keyword>
<keyword evidence="2 6" id="KW-0808">Transferase</keyword>
<dbReference type="GO" id="GO:0003872">
    <property type="term" value="F:6-phosphofructokinase activity"/>
    <property type="evidence" value="ECO:0007669"/>
    <property type="project" value="TreeGrafter"/>
</dbReference>
<evidence type="ECO:0000256" key="5">
    <source>
        <dbReference type="ARBA" id="ARBA00022840"/>
    </source>
</evidence>
<evidence type="ECO:0000259" key="7">
    <source>
        <dbReference type="Pfam" id="PF00294"/>
    </source>
</evidence>
<dbReference type="RefSeq" id="WP_183616139.1">
    <property type="nucleotide sequence ID" value="NZ_JACIDY010000002.1"/>
</dbReference>
<dbReference type="InterPro" id="IPR029056">
    <property type="entry name" value="Ribokinase-like"/>
</dbReference>
<dbReference type="Pfam" id="PF00294">
    <property type="entry name" value="PfkB"/>
    <property type="match status" value="1"/>
</dbReference>
<dbReference type="Proteomes" id="UP000561459">
    <property type="component" value="Unassembled WGS sequence"/>
</dbReference>
<evidence type="ECO:0000256" key="1">
    <source>
        <dbReference type="ARBA" id="ARBA00010688"/>
    </source>
</evidence>
<gene>
    <name evidence="8" type="ORF">GGR39_000991</name>
</gene>
<feature type="domain" description="Carbohydrate kinase PfkB" evidence="7">
    <location>
        <begin position="10"/>
        <end position="294"/>
    </location>
</feature>
<name>A0A7W6BWN8_9SPHN</name>
<dbReference type="SUPFAM" id="SSF53613">
    <property type="entry name" value="Ribokinase-like"/>
    <property type="match status" value="1"/>
</dbReference>
<organism evidence="8 9">
    <name type="scientific">Novosphingobium fluoreni</name>
    <dbReference type="NCBI Taxonomy" id="1391222"/>
    <lineage>
        <taxon>Bacteria</taxon>
        <taxon>Pseudomonadati</taxon>
        <taxon>Pseudomonadota</taxon>
        <taxon>Alphaproteobacteria</taxon>
        <taxon>Sphingomonadales</taxon>
        <taxon>Sphingomonadaceae</taxon>
        <taxon>Novosphingobium</taxon>
    </lineage>
</organism>
<dbReference type="NCBIfam" id="TIGR03168">
    <property type="entry name" value="1-PFK"/>
    <property type="match status" value="1"/>
</dbReference>
<protein>
    <recommendedName>
        <fullName evidence="6">Phosphofructokinase</fullName>
    </recommendedName>
</protein>
<evidence type="ECO:0000313" key="8">
    <source>
        <dbReference type="EMBL" id="MBB3939351.1"/>
    </source>
</evidence>
<dbReference type="Gene3D" id="3.40.1190.20">
    <property type="match status" value="1"/>
</dbReference>
<evidence type="ECO:0000256" key="6">
    <source>
        <dbReference type="PIRNR" id="PIRNR000535"/>
    </source>
</evidence>
<dbReference type="InterPro" id="IPR017583">
    <property type="entry name" value="Tagatose/fructose_Pkinase"/>
</dbReference>
<evidence type="ECO:0000313" key="9">
    <source>
        <dbReference type="Proteomes" id="UP000561459"/>
    </source>
</evidence>
<keyword evidence="4 8" id="KW-0418">Kinase</keyword>
<accession>A0A7W6BWN8</accession>
<dbReference type="PANTHER" id="PTHR46566">
    <property type="entry name" value="1-PHOSPHOFRUCTOKINASE-RELATED"/>
    <property type="match status" value="1"/>
</dbReference>
<dbReference type="GO" id="GO:0005524">
    <property type="term" value="F:ATP binding"/>
    <property type="evidence" value="ECO:0007669"/>
    <property type="project" value="UniProtKB-KW"/>
</dbReference>
<dbReference type="PIRSF" id="PIRSF000535">
    <property type="entry name" value="1PFK/6PFK/LacC"/>
    <property type="match status" value="1"/>
</dbReference>
<evidence type="ECO:0000256" key="2">
    <source>
        <dbReference type="ARBA" id="ARBA00022679"/>
    </source>
</evidence>
<dbReference type="InterPro" id="IPR011611">
    <property type="entry name" value="PfkB_dom"/>
</dbReference>
<comment type="similarity">
    <text evidence="1 6">Belongs to the carbohydrate kinase PfkB family.</text>
</comment>